<evidence type="ECO:0000256" key="6">
    <source>
        <dbReference type="SAM" id="MobiDB-lite"/>
    </source>
</evidence>
<dbReference type="SMART" id="SM00273">
    <property type="entry name" value="ENTH"/>
    <property type="match status" value="1"/>
</dbReference>
<dbReference type="GO" id="GO:0006897">
    <property type="term" value="P:endocytosis"/>
    <property type="evidence" value="ECO:0007669"/>
    <property type="project" value="TreeGrafter"/>
</dbReference>
<feature type="compositionally biased region" description="Polar residues" evidence="6">
    <location>
        <begin position="1213"/>
        <end position="1225"/>
    </location>
</feature>
<feature type="compositionally biased region" description="Polar residues" evidence="6">
    <location>
        <begin position="837"/>
        <end position="904"/>
    </location>
</feature>
<evidence type="ECO:0000313" key="9">
    <source>
        <dbReference type="Proteomes" id="UP001165190"/>
    </source>
</evidence>
<dbReference type="Proteomes" id="UP001165190">
    <property type="component" value="Unassembled WGS sequence"/>
</dbReference>
<dbReference type="OrthoDB" id="4033880at2759"/>
<evidence type="ECO:0000256" key="5">
    <source>
        <dbReference type="ARBA" id="ARBA00023329"/>
    </source>
</evidence>
<dbReference type="PANTHER" id="PTHR12276:SF91">
    <property type="entry name" value="CLATHRIN INTERACTOR EPSIN 2-RELATED"/>
    <property type="match status" value="1"/>
</dbReference>
<evidence type="ECO:0000256" key="1">
    <source>
        <dbReference type="ARBA" id="ARBA00004132"/>
    </source>
</evidence>
<feature type="compositionally biased region" description="Polar residues" evidence="6">
    <location>
        <begin position="561"/>
        <end position="631"/>
    </location>
</feature>
<dbReference type="PANTHER" id="PTHR12276">
    <property type="entry name" value="EPSIN/ENT-RELATED"/>
    <property type="match status" value="1"/>
</dbReference>
<proteinExistence type="inferred from homology"/>
<evidence type="ECO:0000259" key="7">
    <source>
        <dbReference type="PROSITE" id="PS50942"/>
    </source>
</evidence>
<feature type="compositionally biased region" description="Low complexity" evidence="6">
    <location>
        <begin position="676"/>
        <end position="721"/>
    </location>
</feature>
<dbReference type="Pfam" id="PF01417">
    <property type="entry name" value="ENTH"/>
    <property type="match status" value="1"/>
</dbReference>
<dbReference type="CDD" id="cd03571">
    <property type="entry name" value="ENTH"/>
    <property type="match status" value="1"/>
</dbReference>
<dbReference type="GO" id="GO:0005794">
    <property type="term" value="C:Golgi apparatus"/>
    <property type="evidence" value="ECO:0007669"/>
    <property type="project" value="UniProtKB-SubCell"/>
</dbReference>
<gene>
    <name evidence="8" type="ORF">HRI_002677700</name>
</gene>
<dbReference type="GO" id="GO:0030125">
    <property type="term" value="C:clathrin vesicle coat"/>
    <property type="evidence" value="ECO:0007669"/>
    <property type="project" value="TreeGrafter"/>
</dbReference>
<feature type="region of interest" description="Disordered" evidence="6">
    <location>
        <begin position="152"/>
        <end position="371"/>
    </location>
</feature>
<feature type="region of interest" description="Disordered" evidence="6">
    <location>
        <begin position="764"/>
        <end position="904"/>
    </location>
</feature>
<protein>
    <recommendedName>
        <fullName evidence="7">ENTH domain-containing protein</fullName>
    </recommendedName>
</protein>
<dbReference type="GO" id="GO:0005886">
    <property type="term" value="C:plasma membrane"/>
    <property type="evidence" value="ECO:0007669"/>
    <property type="project" value="TreeGrafter"/>
</dbReference>
<accession>A0A9W7I9J6</accession>
<feature type="compositionally biased region" description="Low complexity" evidence="6">
    <location>
        <begin position="819"/>
        <end position="836"/>
    </location>
</feature>
<feature type="compositionally biased region" description="Polar residues" evidence="6">
    <location>
        <begin position="664"/>
        <end position="675"/>
    </location>
</feature>
<feature type="region of interest" description="Disordered" evidence="6">
    <location>
        <begin position="1196"/>
        <end position="1225"/>
    </location>
</feature>
<reference evidence="8" key="1">
    <citation type="submission" date="2023-05" db="EMBL/GenBank/DDBJ databases">
        <title>Genome and transcriptome analyses reveal genes involved in the formation of fine ridges on petal epidermal cells in Hibiscus trionum.</title>
        <authorList>
            <person name="Koshimizu S."/>
            <person name="Masuda S."/>
            <person name="Ishii T."/>
            <person name="Shirasu K."/>
            <person name="Hoshino A."/>
            <person name="Arita M."/>
        </authorList>
    </citation>
    <scope>NUCLEOTIDE SEQUENCE</scope>
    <source>
        <strain evidence="8">Hamamatsu line</strain>
    </source>
</reference>
<dbReference type="GO" id="GO:0030276">
    <property type="term" value="F:clathrin binding"/>
    <property type="evidence" value="ECO:0007669"/>
    <property type="project" value="TreeGrafter"/>
</dbReference>
<dbReference type="PROSITE" id="PS50942">
    <property type="entry name" value="ENTH"/>
    <property type="match status" value="1"/>
</dbReference>
<evidence type="ECO:0000256" key="2">
    <source>
        <dbReference type="ARBA" id="ARBA00004555"/>
    </source>
</evidence>
<keyword evidence="5" id="KW-0968">Cytoplasmic vesicle</keyword>
<dbReference type="InterPro" id="IPR013809">
    <property type="entry name" value="ENTH"/>
</dbReference>
<organism evidence="8 9">
    <name type="scientific">Hibiscus trionum</name>
    <name type="common">Flower of an hour</name>
    <dbReference type="NCBI Taxonomy" id="183268"/>
    <lineage>
        <taxon>Eukaryota</taxon>
        <taxon>Viridiplantae</taxon>
        <taxon>Streptophyta</taxon>
        <taxon>Embryophyta</taxon>
        <taxon>Tracheophyta</taxon>
        <taxon>Spermatophyta</taxon>
        <taxon>Magnoliopsida</taxon>
        <taxon>eudicotyledons</taxon>
        <taxon>Gunneridae</taxon>
        <taxon>Pentapetalae</taxon>
        <taxon>rosids</taxon>
        <taxon>malvids</taxon>
        <taxon>Malvales</taxon>
        <taxon>Malvaceae</taxon>
        <taxon>Malvoideae</taxon>
        <taxon>Hibiscus</taxon>
    </lineage>
</organism>
<dbReference type="InterPro" id="IPR008942">
    <property type="entry name" value="ENTH_VHS"/>
</dbReference>
<feature type="compositionally biased region" description="Basic and acidic residues" evidence="6">
    <location>
        <begin position="178"/>
        <end position="241"/>
    </location>
</feature>
<feature type="compositionally biased region" description="Polar residues" evidence="6">
    <location>
        <begin position="764"/>
        <end position="800"/>
    </location>
</feature>
<sequence>MKKVFGQTVRDLKRGVNKKVLKVPGIEQKVLDATSNESWGPHGSLLADIALATRSSPEYQIIMAVLWKRMNDTGKNWRHVYKALTVLDYLVAHGSERVIDDIRGHTYLITTLSDFQYIDSSGRDQGSNVRKRSQSLLALVNDNERVMEVRQKAAANRDKFQNTSAGGMYRQGSGGYGDKYDNDHYGSREDNQNGYVRSREYGCRDDDRYGRYGDSNGRDGDRYGRDYEDRYSRDGYKDNDYRGGSVDGDQYGTRSRGSDRDRAFDDDGSSSRGNGGVDDRSQDGRQLEQNIGAPPSFEEAVSESRGPVHSERDGETSAAAAPMASSASNNPNQVAFDFGNMESPPDKKVEAVDKFDPHGSVSAGPAPSTVPSATITPAAALPTASSYAEIDLLGDLSGSLAIVPTTPTIPSGEADASSRSSDIPTFAANQFASNFGDQGFHDPFGDGPFKAFPSTDAGQFQQQISTSMPTFPPTTNQNVEVPLPPSTKSKTITDFNFGDSFSADAYSGSGVSGFQPPLANSQFFPQELSTPIQESDLLADILPPSGPAHDAASHAAFSAPTNQSSSPVPNYSQSAQQIYGQQTESGANMHGQPTQASANLYGQPGQPSSNAYGQSALPSVNPYSPHAQTNADPYGQPPKPNDNTYGQPSQPNGNPYGQPALPNANPNGQPALPSSNPYGQPAQPNANPNGQPTQQNANSYGQPAQTNANPNVQPAQQNAIPYGQPAQPNANPYVLPAQPNANPYVQPAQPNANLYVQPAQPNANHYVQPAQPNANPYVQPAQPNTNLNGQLPQPNANQYGQPALPNVNPNGQPAQPSANPYGQPTQPNTNQNDQLTLSTTSLNDQLTQPNANQYGQPVQPNTNTYGQLAQPNANPHCQPVQASSNPYAQPMESSSNNTYGNFNTQSVSMSPQISVSAAQSSNGSFISQVGSYTPVTSLVAAQPQNLVGPAAQVNTGNFIPQQGSGVSFASQSAYQSTNAPGAQDNNNVPGGLFLQPGSTTSVLPLTSPLSTGELAIVPQPSNKKFEPKSAVWADTLSRGLVNLNISGPKTNPLADIGINFDDINRKEKRMEKPAPSTVTSTVTMGKAMGSGSGIGRAGASILRSPATPMMGSSMGMAMGMGMGNGGPVWSMGMGGGYVGMNQQPMGMGMGMNNMSMNPSMGMGMNMGMNPGMGMGANMAMNPGMGVNMGMVQGAHMQSQSGMPGSYNPRMGSNGYSQQPYGGSFR</sequence>
<dbReference type="Gene3D" id="1.25.40.90">
    <property type="match status" value="1"/>
</dbReference>
<dbReference type="FunFam" id="1.25.40.90:FF:000006">
    <property type="entry name" value="Clathrin interactor 1"/>
    <property type="match status" value="1"/>
</dbReference>
<evidence type="ECO:0000256" key="3">
    <source>
        <dbReference type="ARBA" id="ARBA00010130"/>
    </source>
</evidence>
<keyword evidence="9" id="KW-1185">Reference proteome</keyword>
<feature type="compositionally biased region" description="Polar residues" evidence="6">
    <location>
        <begin position="807"/>
        <end position="818"/>
    </location>
</feature>
<evidence type="ECO:0000256" key="4">
    <source>
        <dbReference type="ARBA" id="ARBA00023034"/>
    </source>
</evidence>
<evidence type="ECO:0000313" key="8">
    <source>
        <dbReference type="EMBL" id="GMI90085.1"/>
    </source>
</evidence>
<comment type="similarity">
    <text evidence="3">Belongs to the epsin family.</text>
</comment>
<feature type="compositionally biased region" description="Low complexity" evidence="6">
    <location>
        <begin position="547"/>
        <end position="560"/>
    </location>
</feature>
<name>A0A9W7I9J6_HIBTR</name>
<feature type="compositionally biased region" description="Polar residues" evidence="6">
    <location>
        <begin position="641"/>
        <end position="655"/>
    </location>
</feature>
<dbReference type="AlphaFoldDB" id="A0A9W7I9J6"/>
<feature type="compositionally biased region" description="Low complexity" evidence="6">
    <location>
        <begin position="317"/>
        <end position="332"/>
    </location>
</feature>
<dbReference type="GO" id="GO:0005768">
    <property type="term" value="C:endosome"/>
    <property type="evidence" value="ECO:0007669"/>
    <property type="project" value="TreeGrafter"/>
</dbReference>
<feature type="compositionally biased region" description="Basic and acidic residues" evidence="6">
    <location>
        <begin position="344"/>
        <end position="357"/>
    </location>
</feature>
<feature type="compositionally biased region" description="Basic and acidic residues" evidence="6">
    <location>
        <begin position="277"/>
        <end position="286"/>
    </location>
</feature>
<dbReference type="EMBL" id="BSYR01000024">
    <property type="protein sequence ID" value="GMI90085.1"/>
    <property type="molecule type" value="Genomic_DNA"/>
</dbReference>
<feature type="compositionally biased region" description="Basic and acidic residues" evidence="6">
    <location>
        <begin position="256"/>
        <end position="265"/>
    </location>
</feature>
<comment type="caution">
    <text evidence="8">The sequence shown here is derived from an EMBL/GenBank/DDBJ whole genome shotgun (WGS) entry which is preliminary data.</text>
</comment>
<dbReference type="SUPFAM" id="SSF48464">
    <property type="entry name" value="ENTH/VHS domain"/>
    <property type="match status" value="1"/>
</dbReference>
<feature type="compositionally biased region" description="Basic and acidic residues" evidence="6">
    <location>
        <begin position="306"/>
        <end position="315"/>
    </location>
</feature>
<feature type="region of interest" description="Disordered" evidence="6">
    <location>
        <begin position="539"/>
        <end position="748"/>
    </location>
</feature>
<dbReference type="GO" id="GO:0005543">
    <property type="term" value="F:phospholipid binding"/>
    <property type="evidence" value="ECO:0007669"/>
    <property type="project" value="TreeGrafter"/>
</dbReference>
<feature type="compositionally biased region" description="Polar residues" evidence="6">
    <location>
        <begin position="739"/>
        <end position="748"/>
    </location>
</feature>
<keyword evidence="4" id="KW-0333">Golgi apparatus</keyword>
<feature type="domain" description="ENTH" evidence="7">
    <location>
        <begin position="18"/>
        <end position="150"/>
    </location>
</feature>
<comment type="subcellular location">
    <subcellularLocation>
        <location evidence="1">Cytoplasmic vesicle</location>
        <location evidence="1">Clathrin-coated vesicle</location>
    </subcellularLocation>
    <subcellularLocation>
        <location evidence="2">Golgi apparatus</location>
    </subcellularLocation>
</comment>